<name>A0ACB7YIX7_9ERIC</name>
<keyword evidence="2" id="KW-1185">Reference proteome</keyword>
<gene>
    <name evidence="1" type="ORF">Vadar_001171</name>
</gene>
<accession>A0ACB7YIX7</accession>
<evidence type="ECO:0000313" key="1">
    <source>
        <dbReference type="EMBL" id="KAH7853322.1"/>
    </source>
</evidence>
<reference evidence="1 2" key="1">
    <citation type="journal article" date="2021" name="Hortic Res">
        <title>High-quality reference genome and annotation aids understanding of berry development for evergreen blueberry (Vaccinium darrowii).</title>
        <authorList>
            <person name="Yu J."/>
            <person name="Hulse-Kemp A.M."/>
            <person name="Babiker E."/>
            <person name="Staton M."/>
        </authorList>
    </citation>
    <scope>NUCLEOTIDE SEQUENCE [LARGE SCALE GENOMIC DNA]</scope>
    <source>
        <strain evidence="2">cv. NJ 8807/NJ 8810</strain>
        <tissue evidence="1">Young leaf</tissue>
    </source>
</reference>
<proteinExistence type="predicted"/>
<evidence type="ECO:0000313" key="2">
    <source>
        <dbReference type="Proteomes" id="UP000828048"/>
    </source>
</evidence>
<comment type="caution">
    <text evidence="1">The sequence shown here is derived from an EMBL/GenBank/DDBJ whole genome shotgun (WGS) entry which is preliminary data.</text>
</comment>
<protein>
    <submittedName>
        <fullName evidence="1">Uncharacterized protein</fullName>
    </submittedName>
</protein>
<organism evidence="1 2">
    <name type="scientific">Vaccinium darrowii</name>
    <dbReference type="NCBI Taxonomy" id="229202"/>
    <lineage>
        <taxon>Eukaryota</taxon>
        <taxon>Viridiplantae</taxon>
        <taxon>Streptophyta</taxon>
        <taxon>Embryophyta</taxon>
        <taxon>Tracheophyta</taxon>
        <taxon>Spermatophyta</taxon>
        <taxon>Magnoliopsida</taxon>
        <taxon>eudicotyledons</taxon>
        <taxon>Gunneridae</taxon>
        <taxon>Pentapetalae</taxon>
        <taxon>asterids</taxon>
        <taxon>Ericales</taxon>
        <taxon>Ericaceae</taxon>
        <taxon>Vaccinioideae</taxon>
        <taxon>Vaccinieae</taxon>
        <taxon>Vaccinium</taxon>
    </lineage>
</organism>
<sequence>MTKDEYLALELISQHLLGDFSSMDSFITSTLNLSPSSSSSSSDGVINTFFASDKSDLSPTSVLDNYLNYSDYESKPKIVFPFSPEPNTSGSKIPVPGPTPINTGSDPTPRGSGSHYRGVRRRPWGKYAAEIRDPTRKGSRVWLGTFNEAVDAARAYDCAAFKMRGTKAILNFPLAAGKSEPPVSTGRKRRRDGGAGVERC</sequence>
<dbReference type="Proteomes" id="UP000828048">
    <property type="component" value="Chromosome 11"/>
</dbReference>
<dbReference type="EMBL" id="CM037161">
    <property type="protein sequence ID" value="KAH7853322.1"/>
    <property type="molecule type" value="Genomic_DNA"/>
</dbReference>